<dbReference type="FunCoup" id="A0A402CSK6">
    <property type="interactions" value="467"/>
</dbReference>
<gene>
    <name evidence="6" type="primary">yhcW</name>
    <name evidence="6" type="ORF">CCAX7_31010</name>
</gene>
<dbReference type="Gene3D" id="3.40.50.1000">
    <property type="entry name" value="HAD superfamily/HAD-like"/>
    <property type="match status" value="1"/>
</dbReference>
<proteinExistence type="inferred from homology"/>
<dbReference type="NCBIfam" id="TIGR01509">
    <property type="entry name" value="HAD-SF-IA-v3"/>
    <property type="match status" value="1"/>
</dbReference>
<dbReference type="PANTHER" id="PTHR46193">
    <property type="entry name" value="6-PHOSPHOGLUCONATE PHOSPHATASE"/>
    <property type="match status" value="1"/>
</dbReference>
<keyword evidence="5" id="KW-0119">Carbohydrate metabolism</keyword>
<comment type="cofactor">
    <cofactor evidence="1">
        <name>Mg(2+)</name>
        <dbReference type="ChEBI" id="CHEBI:18420"/>
    </cofactor>
</comment>
<protein>
    <submittedName>
        <fullName evidence="6">Uncharacterized protein</fullName>
    </submittedName>
</protein>
<dbReference type="InterPro" id="IPR051600">
    <property type="entry name" value="Beta-PGM-like"/>
</dbReference>
<sequence>MIKAIIFDFDGLVLDTETPEYLAWRDTYQNFGFDLPIEAWAAVIGRGASTIAKTPYDDLEERLGHSIDRDGVRADRRKRFMELMEGKVILPGVQALLDAASSEGILLGVASSSPRSWVAGYLEQLGILGSFTAIKCGDEVARAKPDPELYVTVLSALRVHADEAVALEDSPNGVAAARAAGIYCIAVPNDLTRHTSLAHADMVIEGLDRLSLADIRRIRAV</sequence>
<dbReference type="GO" id="GO:0003824">
    <property type="term" value="F:catalytic activity"/>
    <property type="evidence" value="ECO:0007669"/>
    <property type="project" value="UniProtKB-ARBA"/>
</dbReference>
<dbReference type="KEGG" id="ccot:CCAX7_31010"/>
<dbReference type="SFLD" id="SFLDG01129">
    <property type="entry name" value="C1.5:_HAD__Beta-PGM__Phosphata"/>
    <property type="match status" value="1"/>
</dbReference>
<comment type="similarity">
    <text evidence="2">Belongs to the HAD-like hydrolase superfamily. CbbY/CbbZ/Gph/YieH family.</text>
</comment>
<keyword evidence="4" id="KW-0460">Magnesium</keyword>
<dbReference type="InterPro" id="IPR041492">
    <property type="entry name" value="HAD_2"/>
</dbReference>
<dbReference type="GO" id="GO:0046872">
    <property type="term" value="F:metal ion binding"/>
    <property type="evidence" value="ECO:0007669"/>
    <property type="project" value="UniProtKB-KW"/>
</dbReference>
<dbReference type="PANTHER" id="PTHR46193:SF18">
    <property type="entry name" value="HEXITOL PHOSPHATASE B"/>
    <property type="match status" value="1"/>
</dbReference>
<dbReference type="InterPro" id="IPR023198">
    <property type="entry name" value="PGP-like_dom2"/>
</dbReference>
<dbReference type="SFLD" id="SFLDS00003">
    <property type="entry name" value="Haloacid_Dehalogenase"/>
    <property type="match status" value="1"/>
</dbReference>
<evidence type="ECO:0000256" key="1">
    <source>
        <dbReference type="ARBA" id="ARBA00001946"/>
    </source>
</evidence>
<keyword evidence="3" id="KW-0479">Metal-binding</keyword>
<accession>A0A402CSK6</accession>
<evidence type="ECO:0000313" key="7">
    <source>
        <dbReference type="Proteomes" id="UP000287394"/>
    </source>
</evidence>
<dbReference type="Proteomes" id="UP000287394">
    <property type="component" value="Chromosome"/>
</dbReference>
<dbReference type="RefSeq" id="WP_119320377.1">
    <property type="nucleotide sequence ID" value="NZ_AP025739.1"/>
</dbReference>
<dbReference type="Gene3D" id="1.10.150.240">
    <property type="entry name" value="Putative phosphatase, domain 2"/>
    <property type="match status" value="1"/>
</dbReference>
<dbReference type="InterPro" id="IPR006439">
    <property type="entry name" value="HAD-SF_hydro_IA"/>
</dbReference>
<evidence type="ECO:0000256" key="3">
    <source>
        <dbReference type="ARBA" id="ARBA00022723"/>
    </source>
</evidence>
<evidence type="ECO:0000256" key="2">
    <source>
        <dbReference type="ARBA" id="ARBA00006171"/>
    </source>
</evidence>
<reference evidence="6 7" key="1">
    <citation type="journal article" date="2019" name="Int. J. Syst. Evol. Microbiol.">
        <title>Capsulimonas corticalis gen. nov., sp. nov., an aerobic capsulated bacterium, of a novel bacterial order, Capsulimonadales ord. nov., of the class Armatimonadia of the phylum Armatimonadetes.</title>
        <authorList>
            <person name="Li J."/>
            <person name="Kudo C."/>
            <person name="Tonouchi A."/>
        </authorList>
    </citation>
    <scope>NUCLEOTIDE SEQUENCE [LARGE SCALE GENOMIC DNA]</scope>
    <source>
        <strain evidence="6 7">AX-7</strain>
    </source>
</reference>
<dbReference type="SUPFAM" id="SSF56784">
    <property type="entry name" value="HAD-like"/>
    <property type="match status" value="1"/>
</dbReference>
<dbReference type="Pfam" id="PF13419">
    <property type="entry name" value="HAD_2"/>
    <property type="match status" value="1"/>
</dbReference>
<evidence type="ECO:0000256" key="4">
    <source>
        <dbReference type="ARBA" id="ARBA00022842"/>
    </source>
</evidence>
<dbReference type="PRINTS" id="PR00413">
    <property type="entry name" value="HADHALOGNASE"/>
</dbReference>
<dbReference type="EMBL" id="AP025739">
    <property type="protein sequence ID" value="BDI31050.1"/>
    <property type="molecule type" value="Genomic_DNA"/>
</dbReference>
<name>A0A402CSK6_9BACT</name>
<dbReference type="InterPro" id="IPR036412">
    <property type="entry name" value="HAD-like_sf"/>
</dbReference>
<evidence type="ECO:0000313" key="6">
    <source>
        <dbReference type="EMBL" id="BDI31050.1"/>
    </source>
</evidence>
<dbReference type="OrthoDB" id="9797743at2"/>
<evidence type="ECO:0000256" key="5">
    <source>
        <dbReference type="ARBA" id="ARBA00023277"/>
    </source>
</evidence>
<organism evidence="6 7">
    <name type="scientific">Capsulimonas corticalis</name>
    <dbReference type="NCBI Taxonomy" id="2219043"/>
    <lineage>
        <taxon>Bacteria</taxon>
        <taxon>Bacillati</taxon>
        <taxon>Armatimonadota</taxon>
        <taxon>Armatimonadia</taxon>
        <taxon>Capsulimonadales</taxon>
        <taxon>Capsulimonadaceae</taxon>
        <taxon>Capsulimonas</taxon>
    </lineage>
</organism>
<dbReference type="AlphaFoldDB" id="A0A402CSK6"/>
<keyword evidence="7" id="KW-1185">Reference proteome</keyword>
<dbReference type="InterPro" id="IPR023214">
    <property type="entry name" value="HAD_sf"/>
</dbReference>